<keyword evidence="2" id="KW-0695">RNA-directed DNA polymerase</keyword>
<reference evidence="2" key="1">
    <citation type="journal article" date="2019" name="Sci. Rep.">
        <title>Draft genome of Tanacetum cinerariifolium, the natural source of mosquito coil.</title>
        <authorList>
            <person name="Yamashiro T."/>
            <person name="Shiraishi A."/>
            <person name="Satake H."/>
            <person name="Nakayama K."/>
        </authorList>
    </citation>
    <scope>NUCLEOTIDE SEQUENCE</scope>
</reference>
<dbReference type="GO" id="GO:0003964">
    <property type="term" value="F:RNA-directed DNA polymerase activity"/>
    <property type="evidence" value="ECO:0007669"/>
    <property type="project" value="UniProtKB-KW"/>
</dbReference>
<dbReference type="EMBL" id="BKCJ010004823">
    <property type="protein sequence ID" value="GEU63300.1"/>
    <property type="molecule type" value="Genomic_DNA"/>
</dbReference>
<comment type="caution">
    <text evidence="2">The sequence shown here is derived from an EMBL/GenBank/DDBJ whole genome shotgun (WGS) entry which is preliminary data.</text>
</comment>
<sequence>MRTRSSSNLIVESFTIPKRRNCRHSKQIVEPELRTIVETPVVTMADTRTMSKLLQVPTEGYRDAIVIPAILAENFELKVGLLSLVTSSQFHGFERDDPHSHIRWFNKITSTLKYKNVSHDAIKLMLFLISLGRAARTWLEKESPRSIHTWEDLVSKDLVRHGIVLKIFFVNAYVTVFSELHQIDTFYNALTQSDQDSLNVAAGGNLLNRTPRDALTIIVEIKELVLMNKANQQATLKAIEETCVTCGGPHLTMSVLLPIATLLILLQQRGLTIKEVTDTVLKETRIIVLETKWDHLVFLLRMCKTIKTTIGTIKIKEIIKLRTIKDSINKEGKTSIKETTIIQLRIIKLRFIKLKLDLRMSYRNMKSNKATLRAMQTQMTNMKTELWNEFKSSLETKTNKIENQNNQIMNMLTNLRMQNQNPSSLGSLPSNTVANPRGNVKAITTRSDVSYDGPTIPPTSFPLPKEVECETEAIKDKVQPTSSKSTTHVQPLVVQIPIPEPEVTLKPNPKPSIPYPSRLNNQKLQPFAPGTYSYSHDSRACKQIVDYDVDPRVPLILERPFLRTARALIDVHGEELTLRVNNKAITFKVGHTSRYSRNYYDETVNQINVIDVVCEEYAQEVLGFLDGSTSGNPTPLNPIIASFSPSFTPFEGGDFILEEIETFLRTPDEIFNLDDDYYVTKGDILYLEKLLNEDPSPNLPSIKNDDLNHVDVTMTKPSIEEPPKLELKDLPSHLEYAFLEGTNKLPVIISKELKDEEKAAL</sequence>
<dbReference type="PANTHER" id="PTHR33067">
    <property type="entry name" value="RNA-DIRECTED DNA POLYMERASE-RELATED"/>
    <property type="match status" value="1"/>
</dbReference>
<organism evidence="2">
    <name type="scientific">Tanacetum cinerariifolium</name>
    <name type="common">Dalmatian daisy</name>
    <name type="synonym">Chrysanthemum cinerariifolium</name>
    <dbReference type="NCBI Taxonomy" id="118510"/>
    <lineage>
        <taxon>Eukaryota</taxon>
        <taxon>Viridiplantae</taxon>
        <taxon>Streptophyta</taxon>
        <taxon>Embryophyta</taxon>
        <taxon>Tracheophyta</taxon>
        <taxon>Spermatophyta</taxon>
        <taxon>Magnoliopsida</taxon>
        <taxon>eudicotyledons</taxon>
        <taxon>Gunneridae</taxon>
        <taxon>Pentapetalae</taxon>
        <taxon>asterids</taxon>
        <taxon>campanulids</taxon>
        <taxon>Asterales</taxon>
        <taxon>Asteraceae</taxon>
        <taxon>Asteroideae</taxon>
        <taxon>Anthemideae</taxon>
        <taxon>Anthemidinae</taxon>
        <taxon>Tanacetum</taxon>
    </lineage>
</organism>
<dbReference type="AlphaFoldDB" id="A0A6L2LQ10"/>
<proteinExistence type="predicted"/>
<accession>A0A6L2LQ10</accession>
<feature type="coiled-coil region" evidence="1">
    <location>
        <begin position="394"/>
        <end position="421"/>
    </location>
</feature>
<dbReference type="PANTHER" id="PTHR33067:SF9">
    <property type="entry name" value="RNA-DIRECTED DNA POLYMERASE"/>
    <property type="match status" value="1"/>
</dbReference>
<keyword evidence="1" id="KW-0175">Coiled coil</keyword>
<gene>
    <name evidence="2" type="ORF">Tci_035278</name>
</gene>
<name>A0A6L2LQ10_TANCI</name>
<keyword evidence="2" id="KW-0808">Transferase</keyword>
<protein>
    <submittedName>
        <fullName evidence="2">Reverse transcriptase domain-containing protein</fullName>
    </submittedName>
</protein>
<evidence type="ECO:0000256" key="1">
    <source>
        <dbReference type="SAM" id="Coils"/>
    </source>
</evidence>
<evidence type="ECO:0000313" key="2">
    <source>
        <dbReference type="EMBL" id="GEU63300.1"/>
    </source>
</evidence>
<keyword evidence="2" id="KW-0548">Nucleotidyltransferase</keyword>